<feature type="compositionally biased region" description="Polar residues" evidence="1">
    <location>
        <begin position="10"/>
        <end position="24"/>
    </location>
</feature>
<dbReference type="AlphaFoldDB" id="A0A7I4YPQ3"/>
<keyword evidence="2" id="KW-1185">Reference proteome</keyword>
<organism evidence="2 3">
    <name type="scientific">Haemonchus contortus</name>
    <name type="common">Barber pole worm</name>
    <dbReference type="NCBI Taxonomy" id="6289"/>
    <lineage>
        <taxon>Eukaryota</taxon>
        <taxon>Metazoa</taxon>
        <taxon>Ecdysozoa</taxon>
        <taxon>Nematoda</taxon>
        <taxon>Chromadorea</taxon>
        <taxon>Rhabditida</taxon>
        <taxon>Rhabditina</taxon>
        <taxon>Rhabditomorpha</taxon>
        <taxon>Strongyloidea</taxon>
        <taxon>Trichostrongylidae</taxon>
        <taxon>Haemonchus</taxon>
    </lineage>
</organism>
<evidence type="ECO:0000256" key="1">
    <source>
        <dbReference type="SAM" id="MobiDB-lite"/>
    </source>
</evidence>
<dbReference type="WBParaSite" id="HCON_00128830-00001">
    <property type="protein sequence ID" value="HCON_00128830-00001"/>
    <property type="gene ID" value="HCON_00128830"/>
</dbReference>
<accession>A0A7I4YPQ3</accession>
<evidence type="ECO:0000313" key="2">
    <source>
        <dbReference type="Proteomes" id="UP000025227"/>
    </source>
</evidence>
<feature type="compositionally biased region" description="Basic and acidic residues" evidence="1">
    <location>
        <begin position="61"/>
        <end position="93"/>
    </location>
</feature>
<proteinExistence type="predicted"/>
<evidence type="ECO:0000313" key="3">
    <source>
        <dbReference type="WBParaSite" id="HCON_00128830-00001"/>
    </source>
</evidence>
<feature type="region of interest" description="Disordered" evidence="1">
    <location>
        <begin position="1"/>
        <end position="104"/>
    </location>
</feature>
<protein>
    <submittedName>
        <fullName evidence="3">Uncharacterized protein</fullName>
    </submittedName>
</protein>
<name>A0A7I4YPQ3_HAECO</name>
<sequence length="104" mass="12181">MRAAIRCQQGAHNGPSQPGISKISTIHKDKPLIAKQKNKEEYDQSVRRRRIGRQAGRQAGRRTDEKTVRQTVREREAKGREADRYRRTDRQTEGEAESYTYIRR</sequence>
<feature type="compositionally biased region" description="Basic and acidic residues" evidence="1">
    <location>
        <begin position="26"/>
        <end position="46"/>
    </location>
</feature>
<reference evidence="3" key="1">
    <citation type="submission" date="2020-12" db="UniProtKB">
        <authorList>
            <consortium name="WormBaseParasite"/>
        </authorList>
    </citation>
    <scope>IDENTIFICATION</scope>
    <source>
        <strain evidence="3">MHco3</strain>
    </source>
</reference>
<dbReference type="Proteomes" id="UP000025227">
    <property type="component" value="Unplaced"/>
</dbReference>